<reference evidence="1" key="1">
    <citation type="submission" date="2021-02" db="EMBL/GenBank/DDBJ databases">
        <authorList>
            <person name="Nowell W R."/>
        </authorList>
    </citation>
    <scope>NUCLEOTIDE SEQUENCE</scope>
</reference>
<dbReference type="Proteomes" id="UP000681967">
    <property type="component" value="Unassembled WGS sequence"/>
</dbReference>
<gene>
    <name evidence="1" type="ORF">BYL167_LOCUS51651</name>
</gene>
<name>A0A8S3CFJ0_9BILA</name>
<evidence type="ECO:0000313" key="2">
    <source>
        <dbReference type="Proteomes" id="UP000681967"/>
    </source>
</evidence>
<comment type="caution">
    <text evidence="1">The sequence shown here is derived from an EMBL/GenBank/DDBJ whole genome shotgun (WGS) entry which is preliminary data.</text>
</comment>
<dbReference type="AlphaFoldDB" id="A0A8S3CFJ0"/>
<feature type="non-terminal residue" evidence="1">
    <location>
        <position position="1"/>
    </location>
</feature>
<proteinExistence type="predicted"/>
<dbReference type="EMBL" id="CAJOBH010163912">
    <property type="protein sequence ID" value="CAF4888365.1"/>
    <property type="molecule type" value="Genomic_DNA"/>
</dbReference>
<evidence type="ECO:0000313" key="1">
    <source>
        <dbReference type="EMBL" id="CAF4888365.1"/>
    </source>
</evidence>
<accession>A0A8S3CFJ0</accession>
<sequence>EPYTYNVFIVKPRAMPNTINEFRIMIWENMLMYSILMKNSKCLDQRIDVPEFWTHCQIE</sequence>
<organism evidence="1 2">
    <name type="scientific">Rotaria magnacalcarata</name>
    <dbReference type="NCBI Taxonomy" id="392030"/>
    <lineage>
        <taxon>Eukaryota</taxon>
        <taxon>Metazoa</taxon>
        <taxon>Spiralia</taxon>
        <taxon>Gnathifera</taxon>
        <taxon>Rotifera</taxon>
        <taxon>Eurotatoria</taxon>
        <taxon>Bdelloidea</taxon>
        <taxon>Philodinida</taxon>
        <taxon>Philodinidae</taxon>
        <taxon>Rotaria</taxon>
    </lineage>
</organism>
<protein>
    <submittedName>
        <fullName evidence="1">Uncharacterized protein</fullName>
    </submittedName>
</protein>